<dbReference type="AlphaFoldDB" id="A0A0F9TCA9"/>
<name>A0A0F9TCA9_9ZZZZ</name>
<dbReference type="EMBL" id="LAZR01000290">
    <property type="protein sequence ID" value="KKN76779.1"/>
    <property type="molecule type" value="Genomic_DNA"/>
</dbReference>
<organism evidence="1">
    <name type="scientific">marine sediment metagenome</name>
    <dbReference type="NCBI Taxonomy" id="412755"/>
    <lineage>
        <taxon>unclassified sequences</taxon>
        <taxon>metagenomes</taxon>
        <taxon>ecological metagenomes</taxon>
    </lineage>
</organism>
<protein>
    <submittedName>
        <fullName evidence="1">Uncharacterized protein</fullName>
    </submittedName>
</protein>
<comment type="caution">
    <text evidence="1">The sequence shown here is derived from an EMBL/GenBank/DDBJ whole genome shotgun (WGS) entry which is preliminary data.</text>
</comment>
<sequence>MDQPRWRCKDGRWIDPWQMEMSHLRNCIAMIERNRFFRREWLQYLELVLYARESHYNLFHDGTNHYT</sequence>
<gene>
    <name evidence="1" type="ORF">LCGC14_0367500</name>
</gene>
<proteinExistence type="predicted"/>
<reference evidence="1" key="1">
    <citation type="journal article" date="2015" name="Nature">
        <title>Complex archaea that bridge the gap between prokaryotes and eukaryotes.</title>
        <authorList>
            <person name="Spang A."/>
            <person name="Saw J.H."/>
            <person name="Jorgensen S.L."/>
            <person name="Zaremba-Niedzwiedzka K."/>
            <person name="Martijn J."/>
            <person name="Lind A.E."/>
            <person name="van Eijk R."/>
            <person name="Schleper C."/>
            <person name="Guy L."/>
            <person name="Ettema T.J."/>
        </authorList>
    </citation>
    <scope>NUCLEOTIDE SEQUENCE</scope>
</reference>
<accession>A0A0F9TCA9</accession>
<evidence type="ECO:0000313" key="1">
    <source>
        <dbReference type="EMBL" id="KKN76779.1"/>
    </source>
</evidence>